<accession>A0ABR5NEK1</accession>
<sequence>MAKLSRKLVIVLNDEAEDSLLATYAVERVNHARDFVQLAKCVMKRSLLEWEKESFRVGPIIIGASGGVMGCPK</sequence>
<evidence type="ECO:0000313" key="1">
    <source>
        <dbReference type="EMBL" id="KQL49984.1"/>
    </source>
</evidence>
<dbReference type="EMBL" id="LJJB01000007">
    <property type="protein sequence ID" value="KQL49984.1"/>
    <property type="molecule type" value="Genomic_DNA"/>
</dbReference>
<name>A0ABR5NEK1_BRECH</name>
<keyword evidence="2" id="KW-1185">Reference proteome</keyword>
<dbReference type="Proteomes" id="UP000051063">
    <property type="component" value="Unassembled WGS sequence"/>
</dbReference>
<evidence type="ECO:0000313" key="2">
    <source>
        <dbReference type="Proteomes" id="UP000051063"/>
    </source>
</evidence>
<dbReference type="Gene3D" id="3.50.50.60">
    <property type="entry name" value="FAD/NAD(P)-binding domain"/>
    <property type="match status" value="1"/>
</dbReference>
<proteinExistence type="predicted"/>
<gene>
    <name evidence="1" type="ORF">AN963_09990</name>
</gene>
<reference evidence="1 2" key="1">
    <citation type="submission" date="2015-09" db="EMBL/GenBank/DDBJ databases">
        <title>Genome sequencing project for genomic taxonomy and phylogenomics of Bacillus-like bacteria.</title>
        <authorList>
            <person name="Liu B."/>
            <person name="Wang J."/>
            <person name="Zhu Y."/>
            <person name="Liu G."/>
            <person name="Chen Q."/>
            <person name="Chen Z."/>
            <person name="Lan J."/>
            <person name="Che J."/>
            <person name="Ge C."/>
            <person name="Shi H."/>
            <person name="Pan Z."/>
            <person name="Liu X."/>
        </authorList>
    </citation>
    <scope>NUCLEOTIDE SEQUENCE [LARGE SCALE GENOMIC DNA]</scope>
    <source>
        <strain evidence="1 2">DSM 8552</strain>
    </source>
</reference>
<protein>
    <submittedName>
        <fullName evidence="1">Uncharacterized protein</fullName>
    </submittedName>
</protein>
<dbReference type="InterPro" id="IPR036188">
    <property type="entry name" value="FAD/NAD-bd_sf"/>
</dbReference>
<comment type="caution">
    <text evidence="1">The sequence shown here is derived from an EMBL/GenBank/DDBJ whole genome shotgun (WGS) entry which is preliminary data.</text>
</comment>
<organism evidence="1 2">
    <name type="scientific">Brevibacillus choshinensis</name>
    <dbReference type="NCBI Taxonomy" id="54911"/>
    <lineage>
        <taxon>Bacteria</taxon>
        <taxon>Bacillati</taxon>
        <taxon>Bacillota</taxon>
        <taxon>Bacilli</taxon>
        <taxon>Bacillales</taxon>
        <taxon>Paenibacillaceae</taxon>
        <taxon>Brevibacillus</taxon>
    </lineage>
</organism>